<dbReference type="EMBL" id="CP009268">
    <property type="protein sequence ID" value="AJA51479.1"/>
    <property type="molecule type" value="Genomic_DNA"/>
</dbReference>
<name>A0A0H3J0W6_CLOPA</name>
<keyword evidence="4" id="KW-1185">Reference proteome</keyword>
<dbReference type="GeneID" id="93073586"/>
<dbReference type="PATRIC" id="fig|1262449.3.peg.3834"/>
<dbReference type="AlphaFoldDB" id="A0A0H3J0W6"/>
<reference evidence="1 4" key="1">
    <citation type="journal article" date="2015" name="Genome Announc.">
        <title>Complete Genome Sequence of the Nitrogen-Fixing and Solvent-Producing Clostridium pasteurianum DSM 525.</title>
        <authorList>
            <person name="Poehlein A."/>
            <person name="Grosse-Honebrink A."/>
            <person name="Zhang Y."/>
            <person name="Minton N.P."/>
            <person name="Daniel R."/>
        </authorList>
    </citation>
    <scope>NUCLEOTIDE SEQUENCE [LARGE SCALE GENOMIC DNA]</scope>
    <source>
        <strain evidence="1">DSM 525</strain>
        <strain evidence="4">DSM 525 / ATCC 6013</strain>
    </source>
</reference>
<dbReference type="Proteomes" id="UP000030905">
    <property type="component" value="Chromosome"/>
</dbReference>
<dbReference type="KEGG" id="cpae:CPAST_c14120"/>
<reference evidence="2" key="2">
    <citation type="submission" date="2015-10" db="EMBL/GenBank/DDBJ databases">
        <title>Improved Draft Genome Sequence of Clostridium pasteurianum Strain ATCC 6013 (DSM 525) Using a Hybrid Next-Generation Sequencing Approach.</title>
        <authorList>
            <person name="Pyne M.E."/>
            <person name="Utturkar S.M."/>
            <person name="Brown S.D."/>
            <person name="Moo-Young M."/>
            <person name="Chung D.A."/>
            <person name="Chou P.C."/>
        </authorList>
    </citation>
    <scope>NUCLEOTIDE SEQUENCE</scope>
    <source>
        <strain evidence="2">ATCC 6013</strain>
    </source>
</reference>
<organism evidence="1 4">
    <name type="scientific">Clostridium pasteurianum DSM 525 = ATCC 6013</name>
    <dbReference type="NCBI Taxonomy" id="1262449"/>
    <lineage>
        <taxon>Bacteria</taxon>
        <taxon>Bacillati</taxon>
        <taxon>Bacillota</taxon>
        <taxon>Clostridia</taxon>
        <taxon>Eubacteriales</taxon>
        <taxon>Clostridiaceae</taxon>
        <taxon>Clostridium</taxon>
    </lineage>
</organism>
<dbReference type="RefSeq" id="WP_003447911.1">
    <property type="nucleotide sequence ID" value="NZ_CP009267.1"/>
</dbReference>
<dbReference type="KEGG" id="cpat:CLPA_c14120"/>
<protein>
    <submittedName>
        <fullName evidence="1">Uncharacterized protein</fullName>
    </submittedName>
</protein>
<evidence type="ECO:0000313" key="4">
    <source>
        <dbReference type="Proteomes" id="UP000030905"/>
    </source>
</evidence>
<gene>
    <name evidence="1" type="ORF">CLPA_c14120</name>
    <name evidence="2" type="ORF">CP6013_01762</name>
</gene>
<evidence type="ECO:0000313" key="2">
    <source>
        <dbReference type="EMBL" id="KRU12514.1"/>
    </source>
</evidence>
<evidence type="ECO:0000313" key="3">
    <source>
        <dbReference type="Proteomes" id="UP000028042"/>
    </source>
</evidence>
<sequence>MTVNNKQNKSYIENLVNSITKYISKGKEEELREKIATSIKEEIFSKDIEIRLNARDFSGVGLLDNSTAELTFLFSTIFPVLIDDNGERFRLYKHKIEIALSGEMKDRFIYILSDGRLTSGEFKCYRLYDDEYVYIVKKIIENIPRLRDTLKSALKDLDKGIKDIDVKKQLSEQHINRAKENADKLFKLLGVKI</sequence>
<dbReference type="Proteomes" id="UP000028042">
    <property type="component" value="Unassembled WGS sequence"/>
</dbReference>
<accession>A0A0H3J0W6</accession>
<reference evidence="2 3" key="3">
    <citation type="journal article" name="Genome Announc.">
        <title>Improved Draft Genome Sequence of Clostridium pasteurianum Strain ATCC 6013 (DSM 525) Using a Hybrid Next-Generation Sequencing Approach.</title>
        <authorList>
            <person name="Pyne M.E."/>
            <person name="Utturkar S."/>
            <person name="Brown S.D."/>
            <person name="Moo-Young M."/>
            <person name="Chung D.A."/>
            <person name="Chou C.P."/>
        </authorList>
    </citation>
    <scope>NUCLEOTIDE SEQUENCE [LARGE SCALE GENOMIC DNA]</scope>
    <source>
        <strain evidence="2 3">ATCC 6013</strain>
    </source>
</reference>
<evidence type="ECO:0000313" key="1">
    <source>
        <dbReference type="EMBL" id="AJA51479.1"/>
    </source>
</evidence>
<dbReference type="EMBL" id="JPGY02000001">
    <property type="protein sequence ID" value="KRU12514.1"/>
    <property type="molecule type" value="Genomic_DNA"/>
</dbReference>
<dbReference type="eggNOG" id="ENOG5030FVW">
    <property type="taxonomic scope" value="Bacteria"/>
</dbReference>
<proteinExistence type="predicted"/>